<evidence type="ECO:0000256" key="1">
    <source>
        <dbReference type="ARBA" id="ARBA00023015"/>
    </source>
</evidence>
<protein>
    <submittedName>
        <fullName evidence="6">Pca regulon regulatory protein</fullName>
    </submittedName>
</protein>
<evidence type="ECO:0000259" key="5">
    <source>
        <dbReference type="PROSITE" id="PS51078"/>
    </source>
</evidence>
<keyword evidence="1" id="KW-0805">Transcription regulation</keyword>
<dbReference type="Pfam" id="PF09339">
    <property type="entry name" value="HTH_IclR"/>
    <property type="match status" value="2"/>
</dbReference>
<evidence type="ECO:0000256" key="2">
    <source>
        <dbReference type="ARBA" id="ARBA00023125"/>
    </source>
</evidence>
<feature type="domain" description="HTH iclR-type" evidence="4">
    <location>
        <begin position="6"/>
        <end position="70"/>
    </location>
</feature>
<dbReference type="InterPro" id="IPR014757">
    <property type="entry name" value="Tscrpt_reg_IclR_C"/>
</dbReference>
<dbReference type="SUPFAM" id="SSF55781">
    <property type="entry name" value="GAF domain-like"/>
    <property type="match status" value="2"/>
</dbReference>
<dbReference type="EMBL" id="LOHS01000070">
    <property type="protein sequence ID" value="OAH14168.1"/>
    <property type="molecule type" value="Genomic_DNA"/>
</dbReference>
<comment type="caution">
    <text evidence="6">The sequence shown here is derived from an EMBL/GenBank/DDBJ whole genome shotgun (WGS) entry which is preliminary data.</text>
</comment>
<dbReference type="Pfam" id="PF01614">
    <property type="entry name" value="IclR_C"/>
    <property type="match status" value="2"/>
</dbReference>
<evidence type="ECO:0000256" key="3">
    <source>
        <dbReference type="ARBA" id="ARBA00023163"/>
    </source>
</evidence>
<evidence type="ECO:0000259" key="4">
    <source>
        <dbReference type="PROSITE" id="PS51077"/>
    </source>
</evidence>
<dbReference type="PANTHER" id="PTHR30136">
    <property type="entry name" value="HELIX-TURN-HELIX TRANSCRIPTIONAL REGULATOR, ICLR FAMILY"/>
    <property type="match status" value="1"/>
</dbReference>
<dbReference type="InterPro" id="IPR050707">
    <property type="entry name" value="HTH_MetabolicPath_Reg"/>
</dbReference>
<evidence type="ECO:0000313" key="7">
    <source>
        <dbReference type="Proteomes" id="UP000077381"/>
    </source>
</evidence>
<feature type="domain" description="IclR-ED" evidence="5">
    <location>
        <begin position="356"/>
        <end position="540"/>
    </location>
</feature>
<dbReference type="InterPro" id="IPR029016">
    <property type="entry name" value="GAF-like_dom_sf"/>
</dbReference>
<dbReference type="Gene3D" id="3.30.450.40">
    <property type="match status" value="2"/>
</dbReference>
<evidence type="ECO:0000313" key="6">
    <source>
        <dbReference type="EMBL" id="OAH14168.1"/>
    </source>
</evidence>
<dbReference type="SMART" id="SM00346">
    <property type="entry name" value="HTH_ICLR"/>
    <property type="match status" value="2"/>
</dbReference>
<organism evidence="6 7">
    <name type="scientific">Streptomyces jeddahensis</name>
    <dbReference type="NCBI Taxonomy" id="1716141"/>
    <lineage>
        <taxon>Bacteria</taxon>
        <taxon>Bacillati</taxon>
        <taxon>Actinomycetota</taxon>
        <taxon>Actinomycetes</taxon>
        <taxon>Kitasatosporales</taxon>
        <taxon>Streptomycetaceae</taxon>
        <taxon>Streptomyces</taxon>
    </lineage>
</organism>
<dbReference type="PROSITE" id="PS51077">
    <property type="entry name" value="HTH_ICLR"/>
    <property type="match status" value="2"/>
</dbReference>
<dbReference type="STRING" id="1716141.STSP_26190"/>
<dbReference type="GO" id="GO:0003677">
    <property type="term" value="F:DNA binding"/>
    <property type="evidence" value="ECO:0007669"/>
    <property type="project" value="UniProtKB-KW"/>
</dbReference>
<keyword evidence="7" id="KW-1185">Reference proteome</keyword>
<dbReference type="Gene3D" id="1.10.10.10">
    <property type="entry name" value="Winged helix-like DNA-binding domain superfamily/Winged helix DNA-binding domain"/>
    <property type="match status" value="2"/>
</dbReference>
<dbReference type="Proteomes" id="UP000077381">
    <property type="component" value="Unassembled WGS sequence"/>
</dbReference>
<name>A0A177HVN5_9ACTN</name>
<dbReference type="AlphaFoldDB" id="A0A177HVN5"/>
<dbReference type="OrthoDB" id="9807558at2"/>
<dbReference type="PATRIC" id="fig|1716141.3.peg.2759"/>
<gene>
    <name evidence="6" type="primary">pcaR_2</name>
    <name evidence="6" type="ORF">STSP_26190</name>
</gene>
<dbReference type="GO" id="GO:0003700">
    <property type="term" value="F:DNA-binding transcription factor activity"/>
    <property type="evidence" value="ECO:0007669"/>
    <property type="project" value="TreeGrafter"/>
</dbReference>
<keyword evidence="2" id="KW-0238">DNA-binding</keyword>
<accession>A0A177HVN5</accession>
<feature type="domain" description="HTH iclR-type" evidence="4">
    <location>
        <begin position="294"/>
        <end position="362"/>
    </location>
</feature>
<dbReference type="InterPro" id="IPR005471">
    <property type="entry name" value="Tscrpt_reg_IclR_N"/>
</dbReference>
<dbReference type="GO" id="GO:0045892">
    <property type="term" value="P:negative regulation of DNA-templated transcription"/>
    <property type="evidence" value="ECO:0007669"/>
    <property type="project" value="TreeGrafter"/>
</dbReference>
<dbReference type="SUPFAM" id="SSF46785">
    <property type="entry name" value="Winged helix' DNA-binding domain"/>
    <property type="match status" value="2"/>
</dbReference>
<sequence>MADESVRPLERGLAVLRALASAPYGDQVRAGDLVRATGLARSTVDRVVATLIRLGHLRQQGQELRLTPGLMELGNAYLAAAGLTPEVAARTARLADELDESVSLAVPDGDGARFVAQATRRRTMSVAFRIGDLLPAERCAPGSLFAAGWDERQWAEWRTRRAADPETRAFTAVPPRRIPEAEFADRARRAGTAGWALDDQLIEPGLVAVSVPVPGPGGAVRCALSAVSHTSRHTPEGLAKAVLPRLQEEAAWLSEALERSHTAPPPAPSASSAWAATPADAARNAKAELGAGFLQSLARGLAVVCALGAARGEGLPLTALAAATGLPRATARRCLITLEQEGYATHDGRLFRPLPRILELGYARLSALSFAELAEPHLRDLVGRVHESASVTVLDGTDIRYVARVPTVRIMSVHIAPGTRFPAYATAMGRVLLAGLPEDERARVLADAPPQPLTRCTVTSVAALADIVRTTAEQGYAAIDEELEEGLRSVAVPVRDAHGRVIAALNVAQHSGEAPLDETRNALLPALRETAAAIEADLHTAGRFNTVRVP</sequence>
<dbReference type="InterPro" id="IPR036388">
    <property type="entry name" value="WH-like_DNA-bd_sf"/>
</dbReference>
<proteinExistence type="predicted"/>
<dbReference type="PROSITE" id="PS51078">
    <property type="entry name" value="ICLR_ED"/>
    <property type="match status" value="2"/>
</dbReference>
<dbReference type="PANTHER" id="PTHR30136:SF34">
    <property type="entry name" value="TRANSCRIPTIONAL REGULATOR"/>
    <property type="match status" value="1"/>
</dbReference>
<feature type="domain" description="IclR-ED" evidence="5">
    <location>
        <begin position="69"/>
        <end position="259"/>
    </location>
</feature>
<dbReference type="InterPro" id="IPR036390">
    <property type="entry name" value="WH_DNA-bd_sf"/>
</dbReference>
<reference evidence="6 7" key="1">
    <citation type="submission" date="2015-12" db="EMBL/GenBank/DDBJ databases">
        <title>Genome sequence of Streptomyces sp. G25.</title>
        <authorList>
            <person name="Poehlein A."/>
            <person name="Roettig A."/>
            <person name="Hiessl S."/>
            <person name="Hauschild P."/>
            <person name="Schauer J."/>
            <person name="Madkour M.H."/>
            <person name="Al-Ansari A.M."/>
            <person name="Almakishah N.H."/>
            <person name="Steinbuechel A."/>
            <person name="Daniel R."/>
        </authorList>
    </citation>
    <scope>NUCLEOTIDE SEQUENCE [LARGE SCALE GENOMIC DNA]</scope>
    <source>
        <strain evidence="7">G25(2015)</strain>
    </source>
</reference>
<dbReference type="RefSeq" id="WP_067276205.1">
    <property type="nucleotide sequence ID" value="NZ_LOHS01000070.1"/>
</dbReference>
<keyword evidence="3" id="KW-0804">Transcription</keyword>